<feature type="compositionally biased region" description="Pro residues" evidence="7">
    <location>
        <begin position="310"/>
        <end position="320"/>
    </location>
</feature>
<dbReference type="InterPro" id="IPR003604">
    <property type="entry name" value="Matrin/U1-like-C_Znf_C2H2"/>
</dbReference>
<feature type="compositionally biased region" description="Basic and acidic residues" evidence="7">
    <location>
        <begin position="83"/>
        <end position="101"/>
    </location>
</feature>
<proteinExistence type="predicted"/>
<reference evidence="9" key="2">
    <citation type="submission" date="2025-08" db="UniProtKB">
        <authorList>
            <consortium name="Ensembl"/>
        </authorList>
    </citation>
    <scope>IDENTIFICATION</scope>
</reference>
<dbReference type="Gene3D" id="3.30.160.60">
    <property type="entry name" value="Classic Zinc Finger"/>
    <property type="match status" value="2"/>
</dbReference>
<gene>
    <name evidence="9" type="primary">ZNF385A</name>
</gene>
<comment type="subcellular location">
    <subcellularLocation>
        <location evidence="1">Nucleus</location>
    </subcellularLocation>
</comment>
<dbReference type="PANTHER" id="PTHR23067:SF13">
    <property type="entry name" value="ZINC FINGER PROTEIN 385A"/>
    <property type="match status" value="1"/>
</dbReference>
<dbReference type="InterPro" id="IPR036236">
    <property type="entry name" value="Znf_C2H2_sf"/>
</dbReference>
<feature type="region of interest" description="Disordered" evidence="7">
    <location>
        <begin position="284"/>
        <end position="413"/>
    </location>
</feature>
<dbReference type="Proteomes" id="UP000233100">
    <property type="component" value="Chromosome 11"/>
</dbReference>
<evidence type="ECO:0000256" key="3">
    <source>
        <dbReference type="ARBA" id="ARBA00022737"/>
    </source>
</evidence>
<dbReference type="FunFam" id="3.30.160.60:FF:000121">
    <property type="entry name" value="zinc finger protein 385B isoform X1"/>
    <property type="match status" value="1"/>
</dbReference>
<evidence type="ECO:0000256" key="6">
    <source>
        <dbReference type="ARBA" id="ARBA00023242"/>
    </source>
</evidence>
<dbReference type="PANTHER" id="PTHR23067">
    <property type="entry name" value="DOUBLE-STRANDED RNA-BINDING ZINC FINGER PROTEIN"/>
    <property type="match status" value="1"/>
</dbReference>
<evidence type="ECO:0000256" key="1">
    <source>
        <dbReference type="ARBA" id="ARBA00004123"/>
    </source>
</evidence>
<reference evidence="9" key="3">
    <citation type="submission" date="2025-09" db="UniProtKB">
        <authorList>
            <consortium name="Ensembl"/>
        </authorList>
    </citation>
    <scope>IDENTIFICATION</scope>
</reference>
<dbReference type="GeneTree" id="ENSGT00940000160876"/>
<dbReference type="GO" id="GO:0008270">
    <property type="term" value="F:zinc ion binding"/>
    <property type="evidence" value="ECO:0007669"/>
    <property type="project" value="UniProtKB-KW"/>
</dbReference>
<name>A0A2K5VZ75_MACFA</name>
<feature type="compositionally biased region" description="Pro residues" evidence="7">
    <location>
        <begin position="391"/>
        <end position="413"/>
    </location>
</feature>
<dbReference type="SUPFAM" id="SSF57667">
    <property type="entry name" value="beta-beta-alpha zinc fingers"/>
    <property type="match status" value="3"/>
</dbReference>
<dbReference type="InterPro" id="IPR013087">
    <property type="entry name" value="Znf_C2H2_type"/>
</dbReference>
<evidence type="ECO:0000256" key="4">
    <source>
        <dbReference type="ARBA" id="ARBA00022771"/>
    </source>
</evidence>
<dbReference type="VEuPathDB" id="HostDB:ENSMFAG00000042192"/>
<dbReference type="SMART" id="SM00451">
    <property type="entry name" value="ZnF_U1"/>
    <property type="match status" value="2"/>
</dbReference>
<keyword evidence="5" id="KW-0862">Zinc</keyword>
<accession>A0A2K5VZ75</accession>
<evidence type="ECO:0000259" key="8">
    <source>
        <dbReference type="PROSITE" id="PS00028"/>
    </source>
</evidence>
<sequence length="413" mass="43736">MQPPLDLKQILPFPLEPAPTLGLFSNYSTMDPVQKAVLSHTFGGPLLKTKRPVISCNVCQIRFNSQSQAEAHYKGNRHARRVKGIEAAKTRGREPGIREPGDPAPPGSTPTNGDGVAPRPVSMENGLGPAPGSPEKQPGSPSPPSIPETGQGVTKGEGGTPAPASLPGGSKEEEEKAKRLLYCALCKVAVNSLSQLEAHNKGTKHKTILEARSGLGPIKAYPRLGPPTPGEPEAPAQDRTFHCEICNVKVNSEVQLKQRQQARRCPCARLQPHLFSRDRRSLTLCFTRPPDPSELRTDPSSSPPTDLNPEPLPFNSPPPAGTQASGLPARLSSRHSLNDLSFPPPPRDTGFQERGGVAGEGGFRRGGTPQISGNPAPCLSLSPRKGGAVSPPSPLGDTPPPKSHVHPALPPQT</sequence>
<feature type="compositionally biased region" description="Gly residues" evidence="7">
    <location>
        <begin position="356"/>
        <end position="365"/>
    </location>
</feature>
<dbReference type="PROSITE" id="PS00028">
    <property type="entry name" value="ZINC_FINGER_C2H2_1"/>
    <property type="match status" value="1"/>
</dbReference>
<keyword evidence="2" id="KW-0479">Metal-binding</keyword>
<feature type="region of interest" description="Disordered" evidence="7">
    <location>
        <begin position="72"/>
        <end position="173"/>
    </location>
</feature>
<dbReference type="GO" id="GO:2000765">
    <property type="term" value="P:regulation of cytoplasmic translation"/>
    <property type="evidence" value="ECO:0007669"/>
    <property type="project" value="TreeGrafter"/>
</dbReference>
<evidence type="ECO:0000256" key="7">
    <source>
        <dbReference type="SAM" id="MobiDB-lite"/>
    </source>
</evidence>
<feature type="domain" description="C2H2-type" evidence="8">
    <location>
        <begin position="56"/>
        <end position="78"/>
    </location>
</feature>
<dbReference type="InterPro" id="IPR051845">
    <property type="entry name" value="Znf385"/>
</dbReference>
<dbReference type="FunFam" id="3.30.160.60:FF:000276">
    <property type="entry name" value="zinc finger protein 385A isoform X3"/>
    <property type="match status" value="1"/>
</dbReference>
<dbReference type="GO" id="GO:0005634">
    <property type="term" value="C:nucleus"/>
    <property type="evidence" value="ECO:0007669"/>
    <property type="project" value="UniProtKB-SubCell"/>
</dbReference>
<keyword evidence="4" id="KW-0863">Zinc-finger</keyword>
<dbReference type="GO" id="GO:0003730">
    <property type="term" value="F:mRNA 3'-UTR binding"/>
    <property type="evidence" value="ECO:0007669"/>
    <property type="project" value="TreeGrafter"/>
</dbReference>
<dbReference type="AlphaFoldDB" id="A0A2K5VZ75"/>
<dbReference type="GO" id="GO:0043025">
    <property type="term" value="C:neuronal cell body"/>
    <property type="evidence" value="ECO:0007669"/>
    <property type="project" value="TreeGrafter"/>
</dbReference>
<evidence type="ECO:0000313" key="10">
    <source>
        <dbReference type="Proteomes" id="UP000233100"/>
    </source>
</evidence>
<evidence type="ECO:0000256" key="2">
    <source>
        <dbReference type="ARBA" id="ARBA00022723"/>
    </source>
</evidence>
<protein>
    <submittedName>
        <fullName evidence="9">Zinc finger protein 385A</fullName>
    </submittedName>
</protein>
<keyword evidence="10" id="KW-1185">Reference proteome</keyword>
<dbReference type="Ensembl" id="ENSMFAT00000004310.2">
    <property type="protein sequence ID" value="ENSMFAP00000030105.2"/>
    <property type="gene ID" value="ENSMFAG00000042192.2"/>
</dbReference>
<dbReference type="Bgee" id="ENSMFAG00000042192">
    <property type="expression patterns" value="Expressed in frontal cortex and 4 other cell types or tissues"/>
</dbReference>
<evidence type="ECO:0000256" key="5">
    <source>
        <dbReference type="ARBA" id="ARBA00022833"/>
    </source>
</evidence>
<keyword evidence="3" id="KW-0677">Repeat</keyword>
<evidence type="ECO:0000313" key="9">
    <source>
        <dbReference type="Ensembl" id="ENSMFAP00000030105.2"/>
    </source>
</evidence>
<dbReference type="SMART" id="SM00355">
    <property type="entry name" value="ZnF_C2H2"/>
    <property type="match status" value="2"/>
</dbReference>
<dbReference type="GO" id="GO:0010609">
    <property type="term" value="P:mRNA localization resulting in post-transcriptional regulation of gene expression"/>
    <property type="evidence" value="ECO:0007669"/>
    <property type="project" value="TreeGrafter"/>
</dbReference>
<organism evidence="9 10">
    <name type="scientific">Macaca fascicularis</name>
    <name type="common">Crab-eating macaque</name>
    <name type="synonym">Cynomolgus monkey</name>
    <dbReference type="NCBI Taxonomy" id="9541"/>
    <lineage>
        <taxon>Eukaryota</taxon>
        <taxon>Metazoa</taxon>
        <taxon>Chordata</taxon>
        <taxon>Craniata</taxon>
        <taxon>Vertebrata</taxon>
        <taxon>Euteleostomi</taxon>
        <taxon>Mammalia</taxon>
        <taxon>Eutheria</taxon>
        <taxon>Euarchontoglires</taxon>
        <taxon>Primates</taxon>
        <taxon>Haplorrhini</taxon>
        <taxon>Catarrhini</taxon>
        <taxon>Cercopithecidae</taxon>
        <taxon>Cercopithecinae</taxon>
        <taxon>Macaca</taxon>
    </lineage>
</organism>
<reference evidence="9 10" key="1">
    <citation type="submission" date="2013-03" db="EMBL/GenBank/DDBJ databases">
        <authorList>
            <person name="Warren W."/>
            <person name="Wilson R.K."/>
        </authorList>
    </citation>
    <scope>NUCLEOTIDE SEQUENCE</scope>
</reference>
<keyword evidence="6" id="KW-0539">Nucleus</keyword>
<dbReference type="Pfam" id="PF12874">
    <property type="entry name" value="zf-met"/>
    <property type="match status" value="3"/>
</dbReference>